<proteinExistence type="predicted"/>
<dbReference type="GO" id="GO:0003677">
    <property type="term" value="F:DNA binding"/>
    <property type="evidence" value="ECO:0007669"/>
    <property type="project" value="InterPro"/>
</dbReference>
<sequence>MAFQPNETFNLTTTDELLALEQVFFGSGDFTDPLKDSFTGTIQLATEDQPSINMDSSSNTLNRSDMGFQPYDTSDPTTIDELPDIGQIDHSDQIESAIDRLLMHWTHSVVEYQLDVNADTQDNQDDFGSSSHQHIDRYEEAPITNNQHDSQNGINEPSSIINSIQKVVDAIYHQQNPAIRITTQPAVRQRFRYRREGTRYQAGSRSDPTCIELPTLYGCLQTPDQSFWLEATLVTTNKNPQRKTFVHQYEMCCTEENVEQIDLHSFRIRLANEDVRHRRKTIRHISIIKTKQRNYSFVLIPYDPFLEDNNVEFYTLPNEDRLTTVQKSKRFDRAYHTNEYQIKFQLMIRQNDQWYKTPIYCETHVVRNG</sequence>
<name>A0A814F5K9_9BILA</name>
<accession>A0A814F5K9</accession>
<reference evidence="1" key="1">
    <citation type="submission" date="2021-02" db="EMBL/GenBank/DDBJ databases">
        <authorList>
            <person name="Nowell W R."/>
        </authorList>
    </citation>
    <scope>NUCLEOTIDE SEQUENCE</scope>
</reference>
<organism evidence="1 2">
    <name type="scientific">Rotaria magnacalcarata</name>
    <dbReference type="NCBI Taxonomy" id="392030"/>
    <lineage>
        <taxon>Eukaryota</taxon>
        <taxon>Metazoa</taxon>
        <taxon>Spiralia</taxon>
        <taxon>Gnathifera</taxon>
        <taxon>Rotifera</taxon>
        <taxon>Eurotatoria</taxon>
        <taxon>Bdelloidea</taxon>
        <taxon>Philodinida</taxon>
        <taxon>Philodinidae</taxon>
        <taxon>Rotaria</taxon>
    </lineage>
</organism>
<dbReference type="Proteomes" id="UP000663855">
    <property type="component" value="Unassembled WGS sequence"/>
</dbReference>
<dbReference type="Gene3D" id="2.60.40.340">
    <property type="entry name" value="Rel homology domain (RHD), DNA-binding domain"/>
    <property type="match status" value="1"/>
</dbReference>
<evidence type="ECO:0000313" key="2">
    <source>
        <dbReference type="Proteomes" id="UP000663855"/>
    </source>
</evidence>
<dbReference type="InterPro" id="IPR037059">
    <property type="entry name" value="RHD_DNA_bind_dom_sf"/>
</dbReference>
<evidence type="ECO:0000313" key="1">
    <source>
        <dbReference type="EMBL" id="CAF0978358.1"/>
    </source>
</evidence>
<comment type="caution">
    <text evidence="1">The sequence shown here is derived from an EMBL/GenBank/DDBJ whole genome shotgun (WGS) entry which is preliminary data.</text>
</comment>
<protein>
    <submittedName>
        <fullName evidence="1">Uncharacterized protein</fullName>
    </submittedName>
</protein>
<dbReference type="SUPFAM" id="SSF49417">
    <property type="entry name" value="p53-like transcription factors"/>
    <property type="match status" value="1"/>
</dbReference>
<dbReference type="EMBL" id="CAJNOV010000087">
    <property type="protein sequence ID" value="CAF0978358.1"/>
    <property type="molecule type" value="Genomic_DNA"/>
</dbReference>
<dbReference type="GO" id="GO:0003700">
    <property type="term" value="F:DNA-binding transcription factor activity"/>
    <property type="evidence" value="ECO:0007669"/>
    <property type="project" value="InterPro"/>
</dbReference>
<dbReference type="AlphaFoldDB" id="A0A814F5K9"/>
<gene>
    <name evidence="1" type="ORF">CJN711_LOCUS1233</name>
</gene>
<dbReference type="InterPro" id="IPR008967">
    <property type="entry name" value="p53-like_TF_DNA-bd_sf"/>
</dbReference>